<reference evidence="1" key="1">
    <citation type="submission" date="2021-01" db="EMBL/GenBank/DDBJ databases">
        <authorList>
            <consortium name="Genoscope - CEA"/>
            <person name="William W."/>
        </authorList>
    </citation>
    <scope>NUCLEOTIDE SEQUENCE</scope>
</reference>
<organism evidence="1">
    <name type="scientific">Brassica napus</name>
    <name type="common">Rape</name>
    <dbReference type="NCBI Taxonomy" id="3708"/>
    <lineage>
        <taxon>Eukaryota</taxon>
        <taxon>Viridiplantae</taxon>
        <taxon>Streptophyta</taxon>
        <taxon>Embryophyta</taxon>
        <taxon>Tracheophyta</taxon>
        <taxon>Spermatophyta</taxon>
        <taxon>Magnoliopsida</taxon>
        <taxon>eudicotyledons</taxon>
        <taxon>Gunneridae</taxon>
        <taxon>Pentapetalae</taxon>
        <taxon>rosids</taxon>
        <taxon>malvids</taxon>
        <taxon>Brassicales</taxon>
        <taxon>Brassicaceae</taxon>
        <taxon>Brassiceae</taxon>
        <taxon>Brassica</taxon>
    </lineage>
</organism>
<proteinExistence type="predicted"/>
<dbReference type="AlphaFoldDB" id="A0A816U4F4"/>
<protein>
    <submittedName>
        <fullName evidence="1">(rape) hypothetical protein</fullName>
    </submittedName>
</protein>
<accession>A0A816U4F4</accession>
<dbReference type="Proteomes" id="UP001295469">
    <property type="component" value="Chromosome C08"/>
</dbReference>
<feature type="non-terminal residue" evidence="1">
    <location>
        <position position="1"/>
    </location>
</feature>
<dbReference type="EMBL" id="HG994372">
    <property type="protein sequence ID" value="CAF2109366.1"/>
    <property type="molecule type" value="Genomic_DNA"/>
</dbReference>
<name>A0A816U4F4_BRANA</name>
<evidence type="ECO:0000313" key="1">
    <source>
        <dbReference type="EMBL" id="CAF2109366.1"/>
    </source>
</evidence>
<gene>
    <name evidence="1" type="ORF">DARMORV10_C08P18890.1</name>
</gene>
<sequence length="95" mass="11438">TERHGKKTIKRVDYPRGEKTEPASLIFDWTNVVLSFSVIANLRRWDVTDNTWDVYKRGWFGYVDISYQFKAITVTRFLLYCSLSRFLKHFFSLYK</sequence>